<dbReference type="InterPro" id="IPR032710">
    <property type="entry name" value="NTF2-like_dom_sf"/>
</dbReference>
<evidence type="ECO:0000313" key="3">
    <source>
        <dbReference type="Proteomes" id="UP000244248"/>
    </source>
</evidence>
<dbReference type="Pfam" id="PF13577">
    <property type="entry name" value="SnoaL_4"/>
    <property type="match status" value="1"/>
</dbReference>
<dbReference type="InterPro" id="IPR037401">
    <property type="entry name" value="SnoaL-like"/>
</dbReference>
<sequence>MLTLQEISDRMELERLTVDYAYAIDERALDNLDAVFTPDAYIDYRAMGGIDGSYPKVKEWLGQALAAFPDFMHLNGNFSCDITGDTATGKMACFNPMVVPNPEGGKDTMFLGLWYIDKYVRTPKGWRISERVEKKSYDFNMPEWMKVALKMK</sequence>
<protein>
    <recommendedName>
        <fullName evidence="1">SnoaL-like domain-containing protein</fullName>
    </recommendedName>
</protein>
<accession>A0A2T5MCG9</accession>
<name>A0A2T5MCG9_9GAMM</name>
<reference evidence="2 3" key="1">
    <citation type="submission" date="2018-04" db="EMBL/GenBank/DDBJ databases">
        <title>Novel species isolated from glacier.</title>
        <authorList>
            <person name="Liu Q."/>
            <person name="Xin Y.-H."/>
        </authorList>
    </citation>
    <scope>NUCLEOTIDE SEQUENCE [LARGE SCALE GENOMIC DNA]</scope>
    <source>
        <strain evidence="2 3">GT1R17</strain>
    </source>
</reference>
<dbReference type="EMBL" id="QANS01000006">
    <property type="protein sequence ID" value="PTU30279.1"/>
    <property type="molecule type" value="Genomic_DNA"/>
</dbReference>
<dbReference type="SUPFAM" id="SSF54427">
    <property type="entry name" value="NTF2-like"/>
    <property type="match status" value="1"/>
</dbReference>
<dbReference type="Gene3D" id="3.10.450.50">
    <property type="match status" value="1"/>
</dbReference>
<proteinExistence type="predicted"/>
<feature type="domain" description="SnoaL-like" evidence="1">
    <location>
        <begin position="5"/>
        <end position="131"/>
    </location>
</feature>
<dbReference type="RefSeq" id="WP_107941221.1">
    <property type="nucleotide sequence ID" value="NZ_QANS01000006.1"/>
</dbReference>
<evidence type="ECO:0000259" key="1">
    <source>
        <dbReference type="Pfam" id="PF13577"/>
    </source>
</evidence>
<evidence type="ECO:0000313" key="2">
    <source>
        <dbReference type="EMBL" id="PTU30279.1"/>
    </source>
</evidence>
<dbReference type="Proteomes" id="UP000244248">
    <property type="component" value="Unassembled WGS sequence"/>
</dbReference>
<gene>
    <name evidence="2" type="ORF">CJD38_15130</name>
</gene>
<dbReference type="OrthoDB" id="2860904at2"/>
<comment type="caution">
    <text evidence="2">The sequence shown here is derived from an EMBL/GenBank/DDBJ whole genome shotgun (WGS) entry which is preliminary data.</text>
</comment>
<dbReference type="CDD" id="cd00531">
    <property type="entry name" value="NTF2_like"/>
    <property type="match status" value="1"/>
</dbReference>
<dbReference type="AlphaFoldDB" id="A0A2T5MCG9"/>
<keyword evidence="3" id="KW-1185">Reference proteome</keyword>
<organism evidence="2 3">
    <name type="scientific">Stenotrophobium rhamnosiphilum</name>
    <dbReference type="NCBI Taxonomy" id="2029166"/>
    <lineage>
        <taxon>Bacteria</taxon>
        <taxon>Pseudomonadati</taxon>
        <taxon>Pseudomonadota</taxon>
        <taxon>Gammaproteobacteria</taxon>
        <taxon>Nevskiales</taxon>
        <taxon>Nevskiaceae</taxon>
        <taxon>Stenotrophobium</taxon>
    </lineage>
</organism>